<dbReference type="AlphaFoldDB" id="A0AAN8NNU1"/>
<name>A0AAN8NNU1_9PEZI</name>
<dbReference type="InterPro" id="IPR032675">
    <property type="entry name" value="LRR_dom_sf"/>
</dbReference>
<evidence type="ECO:0000313" key="1">
    <source>
        <dbReference type="EMBL" id="KAK6514879.1"/>
    </source>
</evidence>
<protein>
    <submittedName>
        <fullName evidence="1">Uncharacterized protein</fullName>
    </submittedName>
</protein>
<dbReference type="Proteomes" id="UP001307849">
    <property type="component" value="Unassembled WGS sequence"/>
</dbReference>
<comment type="caution">
    <text evidence="1">The sequence shown here is derived from an EMBL/GenBank/DDBJ whole genome shotgun (WGS) entry which is preliminary data.</text>
</comment>
<proteinExistence type="predicted"/>
<reference evidence="1 2" key="1">
    <citation type="submission" date="2019-10" db="EMBL/GenBank/DDBJ databases">
        <authorList>
            <person name="Palmer J.M."/>
        </authorList>
    </citation>
    <scope>NUCLEOTIDE SEQUENCE [LARGE SCALE GENOMIC DNA]</scope>
    <source>
        <strain evidence="1 2">TWF506</strain>
    </source>
</reference>
<sequence length="454" mass="51268">MVSESVAGLIRRLGNAQLRSFIWRSHLEISPSLLALLANNHGTTLNCLYVDAGEFMENTEHNPDLSNFTSLDTLRWNGLLFPKELKTVFQIVKASASTLQTISFGVIHPEDELRDKLQAPWLEKLQLPALTEYQAPLRINVDKFIFNTVLPLSQIQRLYITDIDLVRRDDAAALLDSVKGLVELHYIYNDGFDHQTGVAILSHGNTLKRLYICANISQPRPFVLSAQTLVKIGRKCPNLVEIGITRRTDHSPDCSGAEGCDCPPFMVVFPLQAFTKLEVLFLSVQLKGSSSTIERDHFLNEASVRAVKCGLENTLNNELHVHDRTLIKRSTSLRIVAMGAGAAELHRYPRTQARPRLWKVDHHDCTGKGPITLHPTSFDDMDNANHSWSCTQRSQRKDCHNWKLLRRYPLLVPNEGLHRIFHSTHLSAPPASEIPTTQEYAVRKRQPLRAGLFD</sequence>
<evidence type="ECO:0000313" key="2">
    <source>
        <dbReference type="Proteomes" id="UP001307849"/>
    </source>
</evidence>
<organism evidence="1 2">
    <name type="scientific">Arthrobotrys conoides</name>
    <dbReference type="NCBI Taxonomy" id="74498"/>
    <lineage>
        <taxon>Eukaryota</taxon>
        <taxon>Fungi</taxon>
        <taxon>Dikarya</taxon>
        <taxon>Ascomycota</taxon>
        <taxon>Pezizomycotina</taxon>
        <taxon>Orbiliomycetes</taxon>
        <taxon>Orbiliales</taxon>
        <taxon>Orbiliaceae</taxon>
        <taxon>Arthrobotrys</taxon>
    </lineage>
</organism>
<accession>A0AAN8NNU1</accession>
<dbReference type="Gene3D" id="3.80.10.10">
    <property type="entry name" value="Ribonuclease Inhibitor"/>
    <property type="match status" value="1"/>
</dbReference>
<gene>
    <name evidence="1" type="ORF">TWF506_007242</name>
</gene>
<keyword evidence="2" id="KW-1185">Reference proteome</keyword>
<dbReference type="EMBL" id="JAVHJM010000004">
    <property type="protein sequence ID" value="KAK6514879.1"/>
    <property type="molecule type" value="Genomic_DNA"/>
</dbReference>